<dbReference type="GO" id="GO:0016705">
    <property type="term" value="F:oxidoreductase activity, acting on paired donors, with incorporation or reduction of molecular oxygen"/>
    <property type="evidence" value="ECO:0007669"/>
    <property type="project" value="InterPro"/>
</dbReference>
<evidence type="ECO:0000256" key="5">
    <source>
        <dbReference type="ARBA" id="ARBA00023004"/>
    </source>
</evidence>
<dbReference type="PRINTS" id="PR00385">
    <property type="entry name" value="P450"/>
</dbReference>
<evidence type="ECO:0000313" key="11">
    <source>
        <dbReference type="Proteomes" id="UP000005143"/>
    </source>
</evidence>
<evidence type="ECO:0000256" key="8">
    <source>
        <dbReference type="RuleBase" id="RU000461"/>
    </source>
</evidence>
<evidence type="ECO:0000313" key="10">
    <source>
        <dbReference type="EMBL" id="EHN10335.1"/>
    </source>
</evidence>
<dbReference type="InterPro" id="IPR050196">
    <property type="entry name" value="Cytochrome_P450_Monoox"/>
</dbReference>
<evidence type="ECO:0000256" key="4">
    <source>
        <dbReference type="ARBA" id="ARBA00023002"/>
    </source>
</evidence>
<feature type="compositionally biased region" description="Low complexity" evidence="9">
    <location>
        <begin position="1"/>
        <end position="17"/>
    </location>
</feature>
<dbReference type="GO" id="GO:0004497">
    <property type="term" value="F:monooxygenase activity"/>
    <property type="evidence" value="ECO:0007669"/>
    <property type="project" value="UniProtKB-KW"/>
</dbReference>
<keyword evidence="2 7" id="KW-0349">Heme</keyword>
<evidence type="ECO:0000256" key="3">
    <source>
        <dbReference type="ARBA" id="ARBA00022723"/>
    </source>
</evidence>
<evidence type="ECO:0000256" key="6">
    <source>
        <dbReference type="ARBA" id="ARBA00023033"/>
    </source>
</evidence>
<dbReference type="GO" id="GO:0020037">
    <property type="term" value="F:heme binding"/>
    <property type="evidence" value="ECO:0007669"/>
    <property type="project" value="InterPro"/>
</dbReference>
<gene>
    <name evidence="10" type="ORF">PAI11_28020</name>
</gene>
<evidence type="ECO:0000256" key="7">
    <source>
        <dbReference type="PIRSR" id="PIRSR602401-1"/>
    </source>
</evidence>
<dbReference type="Proteomes" id="UP000005143">
    <property type="component" value="Unassembled WGS sequence"/>
</dbReference>
<comment type="similarity">
    <text evidence="1 8">Belongs to the cytochrome P450 family.</text>
</comment>
<evidence type="ECO:0000256" key="2">
    <source>
        <dbReference type="ARBA" id="ARBA00022617"/>
    </source>
</evidence>
<accession>H0E7K0</accession>
<feature type="compositionally biased region" description="Pro residues" evidence="9">
    <location>
        <begin position="18"/>
        <end position="30"/>
    </location>
</feature>
<feature type="region of interest" description="Disordered" evidence="9">
    <location>
        <begin position="1"/>
        <end position="30"/>
    </location>
</feature>
<reference evidence="10 11" key="1">
    <citation type="journal article" date="2013" name="Biodegradation">
        <title>Quantitative proteomic analysis of ibuprofen-degrading Patulibacter sp. strain I11.</title>
        <authorList>
            <person name="Almeida B."/>
            <person name="Kjeldal H."/>
            <person name="Lolas I."/>
            <person name="Knudsen A.D."/>
            <person name="Carvalho G."/>
            <person name="Nielsen K.L."/>
            <person name="Barreto Crespo M.T."/>
            <person name="Stensballe A."/>
            <person name="Nielsen J.L."/>
        </authorList>
    </citation>
    <scope>NUCLEOTIDE SEQUENCE [LARGE SCALE GENOMIC DNA]</scope>
    <source>
        <strain evidence="10 11">I11</strain>
    </source>
</reference>
<dbReference type="PANTHER" id="PTHR24291:SF50">
    <property type="entry name" value="BIFUNCTIONAL ALBAFLAVENONE MONOOXYGENASE_TERPENE SYNTHASE"/>
    <property type="match status" value="1"/>
</dbReference>
<dbReference type="SUPFAM" id="SSF48264">
    <property type="entry name" value="Cytochrome P450"/>
    <property type="match status" value="1"/>
</dbReference>
<name>H0E7K0_9ACTN</name>
<comment type="cofactor">
    <cofactor evidence="7">
        <name>heme</name>
        <dbReference type="ChEBI" id="CHEBI:30413"/>
    </cofactor>
</comment>
<comment type="caution">
    <text evidence="10">The sequence shown here is derived from an EMBL/GenBank/DDBJ whole genome shotgun (WGS) entry which is preliminary data.</text>
</comment>
<dbReference type="InterPro" id="IPR002401">
    <property type="entry name" value="Cyt_P450_E_grp-I"/>
</dbReference>
<dbReference type="PRINTS" id="PR00463">
    <property type="entry name" value="EP450I"/>
</dbReference>
<dbReference type="InterPro" id="IPR017972">
    <property type="entry name" value="Cyt_P450_CS"/>
</dbReference>
<dbReference type="PROSITE" id="PS00086">
    <property type="entry name" value="CYTOCHROME_P450"/>
    <property type="match status" value="1"/>
</dbReference>
<keyword evidence="11" id="KW-1185">Reference proteome</keyword>
<dbReference type="InterPro" id="IPR036396">
    <property type="entry name" value="Cyt_P450_sf"/>
</dbReference>
<dbReference type="GO" id="GO:0005506">
    <property type="term" value="F:iron ion binding"/>
    <property type="evidence" value="ECO:0007669"/>
    <property type="project" value="InterPro"/>
</dbReference>
<dbReference type="Gene3D" id="1.10.630.10">
    <property type="entry name" value="Cytochrome P450"/>
    <property type="match status" value="1"/>
</dbReference>
<keyword evidence="4 8" id="KW-0560">Oxidoreductase</keyword>
<evidence type="ECO:0000256" key="1">
    <source>
        <dbReference type="ARBA" id="ARBA00010617"/>
    </source>
</evidence>
<dbReference type="Pfam" id="PF00067">
    <property type="entry name" value="p450"/>
    <property type="match status" value="1"/>
</dbReference>
<protein>
    <submittedName>
        <fullName evidence="10">Cytochrome P450</fullName>
    </submittedName>
</protein>
<dbReference type="RefSeq" id="WP_007576306.1">
    <property type="nucleotide sequence ID" value="NZ_AGUD01000226.1"/>
</dbReference>
<dbReference type="EMBL" id="AGUD01000226">
    <property type="protein sequence ID" value="EHN10335.1"/>
    <property type="molecule type" value="Genomic_DNA"/>
</dbReference>
<keyword evidence="5 7" id="KW-0408">Iron</keyword>
<feature type="binding site" description="axial binding residue" evidence="7">
    <location>
        <position position="433"/>
    </location>
    <ligand>
        <name>heme</name>
        <dbReference type="ChEBI" id="CHEBI:30413"/>
    </ligand>
    <ligandPart>
        <name>Fe</name>
        <dbReference type="ChEBI" id="CHEBI:18248"/>
    </ligandPart>
</feature>
<organism evidence="10 11">
    <name type="scientific">Patulibacter medicamentivorans</name>
    <dbReference type="NCBI Taxonomy" id="1097667"/>
    <lineage>
        <taxon>Bacteria</taxon>
        <taxon>Bacillati</taxon>
        <taxon>Actinomycetota</taxon>
        <taxon>Thermoleophilia</taxon>
        <taxon>Solirubrobacterales</taxon>
        <taxon>Patulibacteraceae</taxon>
        <taxon>Patulibacter</taxon>
    </lineage>
</organism>
<sequence length="485" mass="53225">MTPPAATATAPTATAVPPADPTAAPLPPGPRGRAIGRWLLRLQEQEGPLEFLDLMAHRYGDVAMFHTPRQKVAVVRGPEAVRHVLVANQDLYGKSNQYELLEPVLGKGLVTSGGELWQRQRKLVQPMFAKRHLVPFADHMAAAAGSALDDWERDLPDGAGVEVASQILHIGLDTVGRALVGTDFTGHAEPFGQALGNALHQAGAVGRSATVAIGQYAPGVGIQRAARLGHPRRWASGMDSAAVLLSTVDALIDERLTHGHGDRDDLLKLLMEARDEQSGEPMSREQVRDELMTFVAAGHETTAHGLAWMYYLLSQNPVARERMEQEVDETLGSDVPTAEDAERLPWTTACFQEAMRIYPPVWHVQRVALRDDLLGGYRIPAGTLILVSIWSTHRDPKVWENPAGFDPRRWLGDAPKQRSRFSYLPFGGGRRICVGQGFAMMNATILAAMIAQRFRFDFVPGSRIVLDPTVTIRPLHGIPMTIHRR</sequence>
<keyword evidence="6 8" id="KW-0503">Monooxygenase</keyword>
<dbReference type="CDD" id="cd20620">
    <property type="entry name" value="CYP132-like"/>
    <property type="match status" value="1"/>
</dbReference>
<dbReference type="PANTHER" id="PTHR24291">
    <property type="entry name" value="CYTOCHROME P450 FAMILY 4"/>
    <property type="match status" value="1"/>
</dbReference>
<evidence type="ECO:0000256" key="9">
    <source>
        <dbReference type="SAM" id="MobiDB-lite"/>
    </source>
</evidence>
<dbReference type="InterPro" id="IPR001128">
    <property type="entry name" value="Cyt_P450"/>
</dbReference>
<dbReference type="AlphaFoldDB" id="H0E7K0"/>
<proteinExistence type="inferred from homology"/>
<keyword evidence="3 7" id="KW-0479">Metal-binding</keyword>